<dbReference type="CDD" id="cd00082">
    <property type="entry name" value="HisKA"/>
    <property type="match status" value="1"/>
</dbReference>
<comment type="catalytic activity">
    <reaction evidence="1">
        <text>ATP + protein L-histidine = ADP + protein N-phospho-L-histidine.</text>
        <dbReference type="EC" id="2.7.13.3"/>
    </reaction>
</comment>
<feature type="domain" description="HAMP" evidence="14">
    <location>
        <begin position="155"/>
        <end position="207"/>
    </location>
</feature>
<dbReference type="PROSITE" id="PS50885">
    <property type="entry name" value="HAMP"/>
    <property type="match status" value="1"/>
</dbReference>
<feature type="compositionally biased region" description="Polar residues" evidence="11">
    <location>
        <begin position="451"/>
        <end position="468"/>
    </location>
</feature>
<dbReference type="EC" id="2.7.13.3" evidence="3"/>
<dbReference type="GO" id="GO:0016301">
    <property type="term" value="F:kinase activity"/>
    <property type="evidence" value="ECO:0007669"/>
    <property type="project" value="UniProtKB-KW"/>
</dbReference>
<name>A0ABY6VQC6_9BURK</name>
<reference evidence="15 16" key="1">
    <citation type="submission" date="2019-08" db="EMBL/GenBank/DDBJ databases">
        <authorList>
            <person name="Peeters C."/>
        </authorList>
    </citation>
    <scope>NUCLEOTIDE SEQUENCE [LARGE SCALE GENOMIC DNA]</scope>
    <source>
        <strain evidence="15 16">LMG 20602</strain>
    </source>
</reference>
<dbReference type="InterPro" id="IPR036890">
    <property type="entry name" value="HATPase_C_sf"/>
</dbReference>
<sequence length="483" mass="52237">MMRSLQSRLVVTLSACALGLAIVAGFVSYAAAFREAYRFQDDQLLQLAALVDTRNLAGADNAMHGLPIQDHDYRLTVQRLGGTFPVTLSDGFHTVNTGDHTWRAFVRTIGPELRIVVAQPTEGRNEIARNSGLRTALPFVVFVPLLIAAIVWTVRRAWRPVQQLAAEVDKRRDTDLRGLDTQGAPTEIEPFIVSINRLLSRLDKALDEQRRFVADAAHELRSPVTALVIQSENLDRALEPAGLDAETRNRLTKLKSGLRRTRTLIEQLLTLARAQSAPIVPAPPLMLLPAVHEALEDVFVLADRKQIVLDLVDATSNTATNPPGRSGLRVAGAKRDIVTLLGNIVGNAVRYTPAGGTVSVRLSSTASDVIIDVIDSGPGIDADKRERVFDAFYRATDHRESRDHGGEGTGLGLAIVRAIVDRLGGQVQLTDASASAPRGLHVHVALPNPDNPQHSQSTHHPANGTTEPTRGAQGLQSPGAHKS</sequence>
<evidence type="ECO:0000313" key="15">
    <source>
        <dbReference type="EMBL" id="VVD75685.1"/>
    </source>
</evidence>
<organism evidence="15 16">
    <name type="scientific">Pandoraea capi</name>
    <dbReference type="NCBI Taxonomy" id="2508286"/>
    <lineage>
        <taxon>Bacteria</taxon>
        <taxon>Pseudomonadati</taxon>
        <taxon>Pseudomonadota</taxon>
        <taxon>Betaproteobacteria</taxon>
        <taxon>Burkholderiales</taxon>
        <taxon>Burkholderiaceae</taxon>
        <taxon>Pandoraea</taxon>
    </lineage>
</organism>
<dbReference type="SMART" id="SM00388">
    <property type="entry name" value="HisKA"/>
    <property type="match status" value="1"/>
</dbReference>
<keyword evidence="7 15" id="KW-0418">Kinase</keyword>
<keyword evidence="10 12" id="KW-0472">Membrane</keyword>
<evidence type="ECO:0000256" key="1">
    <source>
        <dbReference type="ARBA" id="ARBA00000085"/>
    </source>
</evidence>
<accession>A0ABY6VQC6</accession>
<dbReference type="CDD" id="cd00075">
    <property type="entry name" value="HATPase"/>
    <property type="match status" value="1"/>
</dbReference>
<dbReference type="EMBL" id="CABPRV010000002">
    <property type="protein sequence ID" value="VVD75685.1"/>
    <property type="molecule type" value="Genomic_DNA"/>
</dbReference>
<evidence type="ECO:0000256" key="10">
    <source>
        <dbReference type="ARBA" id="ARBA00023136"/>
    </source>
</evidence>
<dbReference type="InterPro" id="IPR003661">
    <property type="entry name" value="HisK_dim/P_dom"/>
</dbReference>
<dbReference type="RefSeq" id="WP_150720114.1">
    <property type="nucleotide sequence ID" value="NZ_CABPRV010000002.1"/>
</dbReference>
<evidence type="ECO:0000256" key="4">
    <source>
        <dbReference type="ARBA" id="ARBA00022553"/>
    </source>
</evidence>
<evidence type="ECO:0000256" key="2">
    <source>
        <dbReference type="ARBA" id="ARBA00004141"/>
    </source>
</evidence>
<dbReference type="SUPFAM" id="SSF55874">
    <property type="entry name" value="ATPase domain of HSP90 chaperone/DNA topoisomerase II/histidine kinase"/>
    <property type="match status" value="1"/>
</dbReference>
<feature type="transmembrane region" description="Helical" evidence="12">
    <location>
        <begin position="136"/>
        <end position="154"/>
    </location>
</feature>
<evidence type="ECO:0000256" key="7">
    <source>
        <dbReference type="ARBA" id="ARBA00022777"/>
    </source>
</evidence>
<evidence type="ECO:0000256" key="3">
    <source>
        <dbReference type="ARBA" id="ARBA00012438"/>
    </source>
</evidence>
<evidence type="ECO:0000256" key="8">
    <source>
        <dbReference type="ARBA" id="ARBA00022989"/>
    </source>
</evidence>
<dbReference type="PRINTS" id="PR00344">
    <property type="entry name" value="BCTRLSENSOR"/>
</dbReference>
<keyword evidence="4" id="KW-0597">Phosphoprotein</keyword>
<dbReference type="InterPro" id="IPR005467">
    <property type="entry name" value="His_kinase_dom"/>
</dbReference>
<keyword evidence="9" id="KW-0902">Two-component regulatory system</keyword>
<keyword evidence="16" id="KW-1185">Reference proteome</keyword>
<comment type="subcellular location">
    <subcellularLocation>
        <location evidence="2">Membrane</location>
        <topology evidence="2">Multi-pass membrane protein</topology>
    </subcellularLocation>
</comment>
<dbReference type="Proteomes" id="UP000366065">
    <property type="component" value="Unassembled WGS sequence"/>
</dbReference>
<dbReference type="Gene3D" id="1.10.287.130">
    <property type="match status" value="1"/>
</dbReference>
<evidence type="ECO:0000256" key="5">
    <source>
        <dbReference type="ARBA" id="ARBA00022679"/>
    </source>
</evidence>
<protein>
    <recommendedName>
        <fullName evidence="3">histidine kinase</fullName>
        <ecNumber evidence="3">2.7.13.3</ecNumber>
    </recommendedName>
</protein>
<dbReference type="Gene3D" id="3.30.565.10">
    <property type="entry name" value="Histidine kinase-like ATPase, C-terminal domain"/>
    <property type="match status" value="1"/>
</dbReference>
<keyword evidence="8 12" id="KW-1133">Transmembrane helix</keyword>
<dbReference type="PROSITE" id="PS50109">
    <property type="entry name" value="HIS_KIN"/>
    <property type="match status" value="1"/>
</dbReference>
<evidence type="ECO:0000313" key="16">
    <source>
        <dbReference type="Proteomes" id="UP000366065"/>
    </source>
</evidence>
<dbReference type="InterPro" id="IPR004358">
    <property type="entry name" value="Sig_transdc_His_kin-like_C"/>
</dbReference>
<dbReference type="PANTHER" id="PTHR45436">
    <property type="entry name" value="SENSOR HISTIDINE KINASE YKOH"/>
    <property type="match status" value="1"/>
</dbReference>
<evidence type="ECO:0000256" key="9">
    <source>
        <dbReference type="ARBA" id="ARBA00023012"/>
    </source>
</evidence>
<evidence type="ECO:0000259" key="13">
    <source>
        <dbReference type="PROSITE" id="PS50109"/>
    </source>
</evidence>
<feature type="domain" description="Histidine kinase" evidence="13">
    <location>
        <begin position="215"/>
        <end position="450"/>
    </location>
</feature>
<dbReference type="SMART" id="SM00387">
    <property type="entry name" value="HATPase_c"/>
    <property type="match status" value="1"/>
</dbReference>
<comment type="caution">
    <text evidence="15">The sequence shown here is derived from an EMBL/GenBank/DDBJ whole genome shotgun (WGS) entry which is preliminary data.</text>
</comment>
<keyword evidence="6 12" id="KW-0812">Transmembrane</keyword>
<evidence type="ECO:0000256" key="11">
    <source>
        <dbReference type="SAM" id="MobiDB-lite"/>
    </source>
</evidence>
<keyword evidence="5" id="KW-0808">Transferase</keyword>
<dbReference type="InterPro" id="IPR036097">
    <property type="entry name" value="HisK_dim/P_sf"/>
</dbReference>
<feature type="region of interest" description="Disordered" evidence="11">
    <location>
        <begin position="442"/>
        <end position="483"/>
    </location>
</feature>
<evidence type="ECO:0000256" key="6">
    <source>
        <dbReference type="ARBA" id="ARBA00022692"/>
    </source>
</evidence>
<gene>
    <name evidence="15" type="ORF">PCA20602_00839</name>
</gene>
<dbReference type="InterPro" id="IPR003660">
    <property type="entry name" value="HAMP_dom"/>
</dbReference>
<dbReference type="InterPro" id="IPR050428">
    <property type="entry name" value="TCS_sensor_his_kinase"/>
</dbReference>
<evidence type="ECO:0000259" key="14">
    <source>
        <dbReference type="PROSITE" id="PS50885"/>
    </source>
</evidence>
<dbReference type="Pfam" id="PF02518">
    <property type="entry name" value="HATPase_c"/>
    <property type="match status" value="1"/>
</dbReference>
<proteinExistence type="predicted"/>
<dbReference type="InterPro" id="IPR003594">
    <property type="entry name" value="HATPase_dom"/>
</dbReference>
<dbReference type="PANTHER" id="PTHR45436:SF15">
    <property type="entry name" value="SENSOR HISTIDINE KINASE CUSS"/>
    <property type="match status" value="1"/>
</dbReference>
<evidence type="ECO:0000256" key="12">
    <source>
        <dbReference type="SAM" id="Phobius"/>
    </source>
</evidence>
<dbReference type="Pfam" id="PF00512">
    <property type="entry name" value="HisKA"/>
    <property type="match status" value="1"/>
</dbReference>
<dbReference type="SUPFAM" id="SSF47384">
    <property type="entry name" value="Homodimeric domain of signal transducing histidine kinase"/>
    <property type="match status" value="1"/>
</dbReference>